<keyword evidence="3" id="KW-1133">Transmembrane helix</keyword>
<feature type="transmembrane region" description="Helical" evidence="3">
    <location>
        <begin position="9"/>
        <end position="29"/>
    </location>
</feature>
<dbReference type="RefSeq" id="WP_229344353.1">
    <property type="nucleotide sequence ID" value="NZ_JAJFAT010000004.1"/>
</dbReference>
<sequence length="432" mass="48584">MMKKNIKKYLLIALIIVLGIAALLFIIQLRNREAEKREKLDLGVAVETYQLKEADLEISLNYSGTVSYLNKARISPKIAGEIIDIYVEEGQEVEAGEVLAKLDDRELKNNLSKAEMAKQEAELAYRKAELSLENSKNNLEQSKAALNKAKSDLVQWRKDYQRDKKLYEEDVIAKVKFEQTATQYQKVRSRVQSMEAAVKSARTAIKIAESDLEIIQSQLSRAESELNNAGIRLENTEIKAPFSGVILDKIAEKGEFAASSQPLFMASKSLDLVEIESYIGMNDLSKIDLGTEAEITFSNLKGEKYRAEISEISPISNPQNRTTKIKFKVENREQHLKDGMAASVKIIAERFENELILPEKAVFEFRDQAHVYVIKDSKAEFRKVELGSSDGHSTVVKSGLEENEIVAISNINELRDGAAVYLGREKNENGDD</sequence>
<dbReference type="InterPro" id="IPR058625">
    <property type="entry name" value="MdtA-like_BSH"/>
</dbReference>
<keyword evidence="3" id="KW-0472">Membrane</keyword>
<dbReference type="PANTHER" id="PTHR30469:SF15">
    <property type="entry name" value="HLYD FAMILY OF SECRETION PROTEINS"/>
    <property type="match status" value="1"/>
</dbReference>
<evidence type="ECO:0000256" key="2">
    <source>
        <dbReference type="SAM" id="Coils"/>
    </source>
</evidence>
<dbReference type="Pfam" id="PF25954">
    <property type="entry name" value="Beta-barrel_RND_2"/>
    <property type="match status" value="1"/>
</dbReference>
<dbReference type="EMBL" id="JAJFAT010000004">
    <property type="protein sequence ID" value="MCC3144520.1"/>
    <property type="molecule type" value="Genomic_DNA"/>
</dbReference>
<dbReference type="GO" id="GO:0015562">
    <property type="term" value="F:efflux transmembrane transporter activity"/>
    <property type="evidence" value="ECO:0007669"/>
    <property type="project" value="TreeGrafter"/>
</dbReference>
<evidence type="ECO:0000259" key="4">
    <source>
        <dbReference type="Pfam" id="PF25876"/>
    </source>
</evidence>
<dbReference type="NCBIfam" id="TIGR01730">
    <property type="entry name" value="RND_mfp"/>
    <property type="match status" value="1"/>
</dbReference>
<proteinExistence type="inferred from homology"/>
<reference evidence="8 9" key="1">
    <citation type="submission" date="2021-10" db="EMBL/GenBank/DDBJ databases">
        <authorList>
            <person name="Grouzdev D.S."/>
            <person name="Pantiukh K.S."/>
            <person name="Krutkina M.S."/>
        </authorList>
    </citation>
    <scope>NUCLEOTIDE SEQUENCE [LARGE SCALE GENOMIC DNA]</scope>
    <source>
        <strain evidence="8 9">Z-7514</strain>
    </source>
</reference>
<dbReference type="Proteomes" id="UP001199296">
    <property type="component" value="Unassembled WGS sequence"/>
</dbReference>
<evidence type="ECO:0000313" key="9">
    <source>
        <dbReference type="Proteomes" id="UP001199296"/>
    </source>
</evidence>
<keyword evidence="2" id="KW-0175">Coiled coil</keyword>
<dbReference type="SUPFAM" id="SSF111369">
    <property type="entry name" value="HlyD-like secretion proteins"/>
    <property type="match status" value="2"/>
</dbReference>
<protein>
    <submittedName>
        <fullName evidence="8">Efflux RND transporter periplasmic adaptor subunit</fullName>
    </submittedName>
</protein>
<dbReference type="Pfam" id="PF25917">
    <property type="entry name" value="BSH_RND"/>
    <property type="match status" value="1"/>
</dbReference>
<comment type="similarity">
    <text evidence="1">Belongs to the membrane fusion protein (MFP) (TC 8.A.1) family.</text>
</comment>
<dbReference type="AlphaFoldDB" id="A0AAW4WTV6"/>
<dbReference type="PANTHER" id="PTHR30469">
    <property type="entry name" value="MULTIDRUG RESISTANCE PROTEIN MDTA"/>
    <property type="match status" value="1"/>
</dbReference>
<dbReference type="InterPro" id="IPR058637">
    <property type="entry name" value="YknX-like_C"/>
</dbReference>
<dbReference type="Pfam" id="PF25876">
    <property type="entry name" value="HH_MFP_RND"/>
    <property type="match status" value="1"/>
</dbReference>
<name>A0AAW4WTV6_9FIRM</name>
<comment type="caution">
    <text evidence="8">The sequence shown here is derived from an EMBL/GenBank/DDBJ whole genome shotgun (WGS) entry which is preliminary data.</text>
</comment>
<keyword evidence="9" id="KW-1185">Reference proteome</keyword>
<keyword evidence="3" id="KW-0812">Transmembrane</keyword>
<evidence type="ECO:0000259" key="7">
    <source>
        <dbReference type="Pfam" id="PF25989"/>
    </source>
</evidence>
<dbReference type="Gene3D" id="2.40.30.170">
    <property type="match status" value="1"/>
</dbReference>
<dbReference type="Gene3D" id="1.10.287.470">
    <property type="entry name" value="Helix hairpin bin"/>
    <property type="match status" value="3"/>
</dbReference>
<evidence type="ECO:0000256" key="3">
    <source>
        <dbReference type="SAM" id="Phobius"/>
    </source>
</evidence>
<evidence type="ECO:0000259" key="6">
    <source>
        <dbReference type="Pfam" id="PF25954"/>
    </source>
</evidence>
<gene>
    <name evidence="8" type="ORF">LJ207_04180</name>
</gene>
<dbReference type="InterPro" id="IPR058792">
    <property type="entry name" value="Beta-barrel_RND_2"/>
</dbReference>
<accession>A0AAW4WTV6</accession>
<feature type="domain" description="Multidrug resistance protein MdtA-like alpha-helical hairpin" evidence="4">
    <location>
        <begin position="139"/>
        <end position="212"/>
    </location>
</feature>
<dbReference type="InterPro" id="IPR006143">
    <property type="entry name" value="RND_pump_MFP"/>
</dbReference>
<feature type="domain" description="YknX-like C-terminal permuted SH3-like" evidence="7">
    <location>
        <begin position="356"/>
        <end position="420"/>
    </location>
</feature>
<dbReference type="Pfam" id="PF25989">
    <property type="entry name" value="YknX_C"/>
    <property type="match status" value="1"/>
</dbReference>
<dbReference type="InterPro" id="IPR058624">
    <property type="entry name" value="MdtA-like_HH"/>
</dbReference>
<organism evidence="8 9">
    <name type="scientific">Halanaerobium polyolivorans</name>
    <dbReference type="NCBI Taxonomy" id="2886943"/>
    <lineage>
        <taxon>Bacteria</taxon>
        <taxon>Bacillati</taxon>
        <taxon>Bacillota</taxon>
        <taxon>Clostridia</taxon>
        <taxon>Halanaerobiales</taxon>
        <taxon>Halanaerobiaceae</taxon>
        <taxon>Halanaerobium</taxon>
    </lineage>
</organism>
<evidence type="ECO:0000259" key="5">
    <source>
        <dbReference type="Pfam" id="PF25917"/>
    </source>
</evidence>
<dbReference type="GO" id="GO:1990281">
    <property type="term" value="C:efflux pump complex"/>
    <property type="evidence" value="ECO:0007669"/>
    <property type="project" value="TreeGrafter"/>
</dbReference>
<dbReference type="Gene3D" id="2.40.420.20">
    <property type="match status" value="1"/>
</dbReference>
<evidence type="ECO:0000256" key="1">
    <source>
        <dbReference type="ARBA" id="ARBA00009477"/>
    </source>
</evidence>
<feature type="domain" description="Multidrug resistance protein MdtA-like barrel-sandwich hybrid" evidence="5">
    <location>
        <begin position="70"/>
        <end position="266"/>
    </location>
</feature>
<dbReference type="Gene3D" id="2.40.50.100">
    <property type="match status" value="2"/>
</dbReference>
<feature type="domain" description="CusB-like beta-barrel" evidence="6">
    <location>
        <begin position="284"/>
        <end position="348"/>
    </location>
</feature>
<feature type="coiled-coil region" evidence="2">
    <location>
        <begin position="104"/>
        <end position="159"/>
    </location>
</feature>
<feature type="coiled-coil region" evidence="2">
    <location>
        <begin position="191"/>
        <end position="239"/>
    </location>
</feature>
<evidence type="ECO:0000313" key="8">
    <source>
        <dbReference type="EMBL" id="MCC3144520.1"/>
    </source>
</evidence>